<evidence type="ECO:0000259" key="2">
    <source>
        <dbReference type="Pfam" id="PF16491"/>
    </source>
</evidence>
<organism evidence="3 4">
    <name type="scientific">Gossypium arboreum</name>
    <name type="common">Tree cotton</name>
    <name type="synonym">Gossypium nanking</name>
    <dbReference type="NCBI Taxonomy" id="29729"/>
    <lineage>
        <taxon>Eukaryota</taxon>
        <taxon>Viridiplantae</taxon>
        <taxon>Streptophyta</taxon>
        <taxon>Embryophyta</taxon>
        <taxon>Tracheophyta</taxon>
        <taxon>Spermatophyta</taxon>
        <taxon>Magnoliopsida</taxon>
        <taxon>eudicotyledons</taxon>
        <taxon>Gunneridae</taxon>
        <taxon>Pentapetalae</taxon>
        <taxon>rosids</taxon>
        <taxon>malvids</taxon>
        <taxon>Malvales</taxon>
        <taxon>Malvaceae</taxon>
        <taxon>Malvoideae</taxon>
        <taxon>Gossypium</taxon>
    </lineage>
</organism>
<feature type="compositionally biased region" description="Low complexity" evidence="1">
    <location>
        <begin position="201"/>
        <end position="215"/>
    </location>
</feature>
<feature type="compositionally biased region" description="Polar residues" evidence="1">
    <location>
        <begin position="154"/>
        <end position="170"/>
    </location>
</feature>
<dbReference type="PANTHER" id="PTHR10120">
    <property type="entry name" value="CAAX PRENYL PROTEASE 1"/>
    <property type="match status" value="1"/>
</dbReference>
<dbReference type="Proteomes" id="UP000032142">
    <property type="component" value="Unassembled WGS sequence"/>
</dbReference>
<dbReference type="InterPro" id="IPR032456">
    <property type="entry name" value="Peptidase_M48_N"/>
</dbReference>
<name>A0A0B0M9X2_GOSAR</name>
<evidence type="ECO:0000313" key="3">
    <source>
        <dbReference type="EMBL" id="KHF98917.1"/>
    </source>
</evidence>
<keyword evidence="4" id="KW-1185">Reference proteome</keyword>
<dbReference type="EMBL" id="JRRC01057127">
    <property type="protein sequence ID" value="KHF98917.1"/>
    <property type="molecule type" value="Genomic_DNA"/>
</dbReference>
<gene>
    <name evidence="3" type="ORF">F383_19506</name>
</gene>
<dbReference type="Pfam" id="PF16491">
    <property type="entry name" value="Peptidase_M48_N"/>
    <property type="match status" value="1"/>
</dbReference>
<proteinExistence type="predicted"/>
<evidence type="ECO:0000313" key="4">
    <source>
        <dbReference type="Proteomes" id="UP000032142"/>
    </source>
</evidence>
<accession>A0A0B0M9X2</accession>
<feature type="compositionally biased region" description="Low complexity" evidence="1">
    <location>
        <begin position="350"/>
        <end position="362"/>
    </location>
</feature>
<feature type="compositionally biased region" description="Polar residues" evidence="1">
    <location>
        <begin position="222"/>
        <end position="246"/>
    </location>
</feature>
<feature type="region of interest" description="Disordered" evidence="1">
    <location>
        <begin position="307"/>
        <end position="362"/>
    </location>
</feature>
<comment type="caution">
    <text evidence="3">The sequence shown here is derived from an EMBL/GenBank/DDBJ whole genome shotgun (WGS) entry which is preliminary data.</text>
</comment>
<dbReference type="AlphaFoldDB" id="A0A0B0M9X2"/>
<reference evidence="4" key="1">
    <citation type="submission" date="2014-09" db="EMBL/GenBank/DDBJ databases">
        <authorList>
            <person name="Mudge J."/>
            <person name="Ramaraj T."/>
            <person name="Lindquist I.E."/>
            <person name="Bharti A.K."/>
            <person name="Sundararajan A."/>
            <person name="Cameron C.T."/>
            <person name="Woodward J.E."/>
            <person name="May G.D."/>
            <person name="Brubaker C."/>
            <person name="Broadhvest J."/>
            <person name="Wilkins T.A."/>
        </authorList>
    </citation>
    <scope>NUCLEOTIDE SEQUENCE</scope>
    <source>
        <strain evidence="4">cv. AKA8401</strain>
    </source>
</reference>
<feature type="region of interest" description="Disordered" evidence="1">
    <location>
        <begin position="148"/>
        <end position="246"/>
    </location>
</feature>
<feature type="domain" description="CAAX prenyl protease 1 N-terminal" evidence="2">
    <location>
        <begin position="54"/>
        <end position="99"/>
    </location>
</feature>
<protein>
    <submittedName>
        <fullName evidence="3">E3 ubiquitin-protein ligase RHF2A-like protein</fullName>
    </submittedName>
</protein>
<feature type="compositionally biased region" description="Polar residues" evidence="1">
    <location>
        <begin position="313"/>
        <end position="339"/>
    </location>
</feature>
<sequence length="362" mass="39424">MEVPDLRQHATLKLPTLPKTLEAVISQEKFEKSRAYSLDKRLKSGTFLPLLGLIEENEILHTLSFLAGAMIWSQITDLPFSLYSTFVIEARHGFNKLPVGVNDAELEERIIQHLAAAAAMGRAHHISRREALRNRSSAQGRRPQYLVFSHSNDEPSSTGPISSLSPTQSEGEPASPITVGSPSFPARTAGEESPASITLPSVQADQQPASASSSSILLVNDRGNSSNTRTSPNSQDSAGPSEFQSFSESLKSRFNAVSTRYKESISRSTRGWKERFFSRNTSMADIGSEVRREVNAGIATVSRMMERLETRDNGTNPPTVTTSLENSSNQEPNRCQISDTSEEAPLPDISAEASRASSSASK</sequence>
<evidence type="ECO:0000256" key="1">
    <source>
        <dbReference type="SAM" id="MobiDB-lite"/>
    </source>
</evidence>